<dbReference type="OrthoDB" id="5514513at2759"/>
<evidence type="ECO:0000313" key="3">
    <source>
        <dbReference type="Proteomes" id="UP001149813"/>
    </source>
</evidence>
<dbReference type="Proteomes" id="UP001149813">
    <property type="component" value="Unassembled WGS sequence"/>
</dbReference>
<feature type="region of interest" description="Disordered" evidence="1">
    <location>
        <begin position="75"/>
        <end position="104"/>
    </location>
</feature>
<protein>
    <submittedName>
        <fullName evidence="2">Uncharacterized protein</fullName>
    </submittedName>
</protein>
<comment type="caution">
    <text evidence="2">The sequence shown here is derived from an EMBL/GenBank/DDBJ whole genome shotgun (WGS) entry which is preliminary data.</text>
</comment>
<gene>
    <name evidence="2" type="ORF">LPJ53_004839</name>
</gene>
<reference evidence="2" key="1">
    <citation type="submission" date="2022-07" db="EMBL/GenBank/DDBJ databases">
        <title>Phylogenomic reconstructions and comparative analyses of Kickxellomycotina fungi.</title>
        <authorList>
            <person name="Reynolds N.K."/>
            <person name="Stajich J.E."/>
            <person name="Barry K."/>
            <person name="Grigoriev I.V."/>
            <person name="Crous P."/>
            <person name="Smith M.E."/>
        </authorList>
    </citation>
    <scope>NUCLEOTIDE SEQUENCE</scope>
    <source>
        <strain evidence="2">NBRC 32514</strain>
    </source>
</reference>
<dbReference type="EMBL" id="JANBOJ010000248">
    <property type="protein sequence ID" value="KAJ1720538.1"/>
    <property type="molecule type" value="Genomic_DNA"/>
</dbReference>
<dbReference type="AlphaFoldDB" id="A0A9W8CQW8"/>
<accession>A0A9W8CQW8</accession>
<evidence type="ECO:0000313" key="2">
    <source>
        <dbReference type="EMBL" id="KAJ1720538.1"/>
    </source>
</evidence>
<name>A0A9W8CQW8_9FUNG</name>
<keyword evidence="3" id="KW-1185">Reference proteome</keyword>
<organism evidence="2 3">
    <name type="scientific">Coemansia erecta</name>
    <dbReference type="NCBI Taxonomy" id="147472"/>
    <lineage>
        <taxon>Eukaryota</taxon>
        <taxon>Fungi</taxon>
        <taxon>Fungi incertae sedis</taxon>
        <taxon>Zoopagomycota</taxon>
        <taxon>Kickxellomycotina</taxon>
        <taxon>Kickxellomycetes</taxon>
        <taxon>Kickxellales</taxon>
        <taxon>Kickxellaceae</taxon>
        <taxon>Coemansia</taxon>
    </lineage>
</organism>
<evidence type="ECO:0000256" key="1">
    <source>
        <dbReference type="SAM" id="MobiDB-lite"/>
    </source>
</evidence>
<sequence length="104" mass="10718">MCSRGHSMMAPAVDDDESVNWADFSSFGSSTSGQGAHSMAAVASDDVEDHNGEYSEWHGSFIPIVSPKTAAAAVVTTSAPTASEGKGEGEVGNLPEKSEEPSDQ</sequence>
<proteinExistence type="predicted"/>